<gene>
    <name evidence="1" type="ORF">SCAZ3_06540</name>
</gene>
<dbReference type="AlphaFoldDB" id="A0AAV3FTK1"/>
<accession>A0AAV3FTK1</accession>
<organism evidence="1 2">
    <name type="scientific">Streptococcus canis FSL Z3-227</name>
    <dbReference type="NCBI Taxonomy" id="482234"/>
    <lineage>
        <taxon>Bacteria</taxon>
        <taxon>Bacillati</taxon>
        <taxon>Bacillota</taxon>
        <taxon>Bacilli</taxon>
        <taxon>Lactobacillales</taxon>
        <taxon>Streptococcaceae</taxon>
        <taxon>Streptococcus</taxon>
    </lineage>
</organism>
<evidence type="ECO:0000313" key="2">
    <source>
        <dbReference type="Proteomes" id="UP000004423"/>
    </source>
</evidence>
<proteinExistence type="predicted"/>
<dbReference type="EMBL" id="AIDX01000001">
    <property type="protein sequence ID" value="EIQ82040.1"/>
    <property type="molecule type" value="Genomic_DNA"/>
</dbReference>
<dbReference type="Proteomes" id="UP000004423">
    <property type="component" value="Unassembled WGS sequence"/>
</dbReference>
<comment type="caution">
    <text evidence="1">The sequence shown here is derived from an EMBL/GenBank/DDBJ whole genome shotgun (WGS) entry which is preliminary data.</text>
</comment>
<evidence type="ECO:0000313" key="1">
    <source>
        <dbReference type="EMBL" id="EIQ82040.1"/>
    </source>
</evidence>
<reference evidence="1 2" key="1">
    <citation type="journal article" date="2012" name="PLoS ONE">
        <title>Gene Repertoire Evolution of Streptococcus pyogenes Inferred from Phylogenomic Analysis with Streptococcus canis and Streptococcus dysgalactiae.</title>
        <authorList>
            <person name="Lefebure T."/>
            <person name="Richards V.P."/>
            <person name="Lang P."/>
            <person name="Pavinski-Bitar P."/>
            <person name="Stanhope M.J."/>
        </authorList>
    </citation>
    <scope>NUCLEOTIDE SEQUENCE [LARGE SCALE GENOMIC DNA]</scope>
    <source>
        <strain evidence="1 2">FSL Z3-227</strain>
    </source>
</reference>
<dbReference type="Gene3D" id="3.40.50.720">
    <property type="entry name" value="NAD(P)-binding Rossmann-like Domain"/>
    <property type="match status" value="1"/>
</dbReference>
<name>A0AAV3FTK1_STRCB</name>
<sequence length="58" mass="6165">MDSRAKIITVEMLIATAKGIASLVPDDALSTANIYFRCLPKRVLDIVAKSVSSAVTEA</sequence>
<protein>
    <submittedName>
        <fullName evidence="1">NAD-dependent malic enzyme</fullName>
    </submittedName>
</protein>